<dbReference type="InterPro" id="IPR023213">
    <property type="entry name" value="CAT-like_dom_sf"/>
</dbReference>
<gene>
    <name evidence="2" type="ORF">QYE76_030067</name>
</gene>
<dbReference type="AlphaFoldDB" id="A0AAD8VH95"/>
<evidence type="ECO:0000256" key="1">
    <source>
        <dbReference type="ARBA" id="ARBA00009861"/>
    </source>
</evidence>
<evidence type="ECO:0000313" key="3">
    <source>
        <dbReference type="Proteomes" id="UP001231189"/>
    </source>
</evidence>
<organism evidence="2 3">
    <name type="scientific">Lolium multiflorum</name>
    <name type="common">Italian ryegrass</name>
    <name type="synonym">Lolium perenne subsp. multiflorum</name>
    <dbReference type="NCBI Taxonomy" id="4521"/>
    <lineage>
        <taxon>Eukaryota</taxon>
        <taxon>Viridiplantae</taxon>
        <taxon>Streptophyta</taxon>
        <taxon>Embryophyta</taxon>
        <taxon>Tracheophyta</taxon>
        <taxon>Spermatophyta</taxon>
        <taxon>Magnoliopsida</taxon>
        <taxon>Liliopsida</taxon>
        <taxon>Poales</taxon>
        <taxon>Poaceae</taxon>
        <taxon>BOP clade</taxon>
        <taxon>Pooideae</taxon>
        <taxon>Poodae</taxon>
        <taxon>Poeae</taxon>
        <taxon>Poeae Chloroplast Group 2 (Poeae type)</taxon>
        <taxon>Loliodinae</taxon>
        <taxon>Loliinae</taxon>
        <taxon>Lolium</taxon>
    </lineage>
</organism>
<protein>
    <submittedName>
        <fullName evidence="2">Uncharacterized protein</fullName>
    </submittedName>
</protein>
<dbReference type="Gene3D" id="3.30.559.10">
    <property type="entry name" value="Chloramphenicol acetyltransferase-like domain"/>
    <property type="match status" value="2"/>
</dbReference>
<dbReference type="PANTHER" id="PTHR31147">
    <property type="entry name" value="ACYL TRANSFERASE 4"/>
    <property type="match status" value="1"/>
</dbReference>
<proteinExistence type="inferred from homology"/>
<sequence length="432" mass="48316">MVMFTTRRSIPELVVPAEPTPRETKFLSGIDNYINLRFYATGIQFFRLEHSHEKPGSIAKAIKAALAAALVYYYPIAGRLREVPNGELVVDCTAEGVMFVEATADVQLKHLGQPLLPPYPCVEELMFDAGRGDGVVVARPLFTIQVINLTSMIEGGGAVPSVLPVWRREILMARNPLCIRDIFPAYVPFLNGSRGNHRSSGEDLMLSRPPEAMVTEYLHFTGADIAHLQRHIPMYLGRSVSTFDLLTAVMWRCRTKALGYKPDQQVRLMFTMSVRGKWKHIPRGYYGNAFVYPIVETTVDDLCGNTLGHSLELICKAKLDMSLERMKSMVDMMSGLQHGLGSTFKVDNVYYVSDLTRLGHEEIDFPWAQWVGGSILPVQRPSSFHVKCKNGDGEESVVVSVLMQKSAIGRLAKEMAFWLNKPDYTVIPISSL</sequence>
<keyword evidence="3" id="KW-1185">Reference proteome</keyword>
<accession>A0AAD8VH95</accession>
<reference evidence="2" key="1">
    <citation type="submission" date="2023-07" db="EMBL/GenBank/DDBJ databases">
        <title>A chromosome-level genome assembly of Lolium multiflorum.</title>
        <authorList>
            <person name="Chen Y."/>
            <person name="Copetti D."/>
            <person name="Kolliker R."/>
            <person name="Studer B."/>
        </authorList>
    </citation>
    <scope>NUCLEOTIDE SEQUENCE</scope>
    <source>
        <strain evidence="2">02402/16</strain>
        <tissue evidence="2">Leaf</tissue>
    </source>
</reference>
<dbReference type="GO" id="GO:0016747">
    <property type="term" value="F:acyltransferase activity, transferring groups other than amino-acyl groups"/>
    <property type="evidence" value="ECO:0007669"/>
    <property type="project" value="UniProtKB-ARBA"/>
</dbReference>
<dbReference type="Proteomes" id="UP001231189">
    <property type="component" value="Unassembled WGS sequence"/>
</dbReference>
<name>A0AAD8VH95_LOLMU</name>
<comment type="similarity">
    <text evidence="1">Belongs to the plant acyltransferase family.</text>
</comment>
<dbReference type="InterPro" id="IPR050898">
    <property type="entry name" value="Plant_acyltransferase"/>
</dbReference>
<comment type="caution">
    <text evidence="2">The sequence shown here is derived from an EMBL/GenBank/DDBJ whole genome shotgun (WGS) entry which is preliminary data.</text>
</comment>
<dbReference type="PANTHER" id="PTHR31147:SF54">
    <property type="entry name" value="OS10G0105900 PROTEIN"/>
    <property type="match status" value="1"/>
</dbReference>
<dbReference type="EMBL" id="JAUUTY010000007">
    <property type="protein sequence ID" value="KAK1606394.1"/>
    <property type="molecule type" value="Genomic_DNA"/>
</dbReference>
<evidence type="ECO:0000313" key="2">
    <source>
        <dbReference type="EMBL" id="KAK1606394.1"/>
    </source>
</evidence>
<dbReference type="Pfam" id="PF02458">
    <property type="entry name" value="Transferase"/>
    <property type="match status" value="2"/>
</dbReference>